<dbReference type="EMBL" id="JBAMMX010000018">
    <property type="protein sequence ID" value="KAK6922954.1"/>
    <property type="molecule type" value="Genomic_DNA"/>
</dbReference>
<organism evidence="1 2">
    <name type="scientific">Dillenia turbinata</name>
    <dbReference type="NCBI Taxonomy" id="194707"/>
    <lineage>
        <taxon>Eukaryota</taxon>
        <taxon>Viridiplantae</taxon>
        <taxon>Streptophyta</taxon>
        <taxon>Embryophyta</taxon>
        <taxon>Tracheophyta</taxon>
        <taxon>Spermatophyta</taxon>
        <taxon>Magnoliopsida</taxon>
        <taxon>eudicotyledons</taxon>
        <taxon>Gunneridae</taxon>
        <taxon>Pentapetalae</taxon>
        <taxon>Dilleniales</taxon>
        <taxon>Dilleniaceae</taxon>
        <taxon>Dillenia</taxon>
    </lineage>
</organism>
<dbReference type="AlphaFoldDB" id="A0AAN8V142"/>
<dbReference type="InterPro" id="IPR011065">
    <property type="entry name" value="Kunitz_inhibitor_STI-like_sf"/>
</dbReference>
<dbReference type="InterPro" id="IPR002160">
    <property type="entry name" value="Prot_inh_Kunz-lg"/>
</dbReference>
<accession>A0AAN8V142</accession>
<dbReference type="SUPFAM" id="SSF50386">
    <property type="entry name" value="STI-like"/>
    <property type="match status" value="1"/>
</dbReference>
<keyword evidence="2" id="KW-1185">Reference proteome</keyword>
<dbReference type="GO" id="GO:0004866">
    <property type="term" value="F:endopeptidase inhibitor activity"/>
    <property type="evidence" value="ECO:0007669"/>
    <property type="project" value="InterPro"/>
</dbReference>
<dbReference type="Proteomes" id="UP001370490">
    <property type="component" value="Unassembled WGS sequence"/>
</dbReference>
<comment type="caution">
    <text evidence="1">The sequence shown here is derived from an EMBL/GenBank/DDBJ whole genome shotgun (WGS) entry which is preliminary data.</text>
</comment>
<name>A0AAN8V142_9MAGN</name>
<dbReference type="Gene3D" id="2.80.10.50">
    <property type="match status" value="1"/>
</dbReference>
<proteinExistence type="predicted"/>
<protein>
    <submittedName>
        <fullName evidence="1">Proteinase inhibitor I3, Kunitz legume</fullName>
    </submittedName>
</protein>
<gene>
    <name evidence="1" type="ORF">RJ641_011258</name>
</gene>
<reference evidence="1 2" key="1">
    <citation type="submission" date="2023-12" db="EMBL/GenBank/DDBJ databases">
        <title>A high-quality genome assembly for Dillenia turbinata (Dilleniales).</title>
        <authorList>
            <person name="Chanderbali A."/>
        </authorList>
    </citation>
    <scope>NUCLEOTIDE SEQUENCE [LARGE SCALE GENOMIC DNA]</scope>
    <source>
        <strain evidence="1">LSX21</strain>
        <tissue evidence="1">Leaf</tissue>
    </source>
</reference>
<evidence type="ECO:0000313" key="2">
    <source>
        <dbReference type="Proteomes" id="UP001370490"/>
    </source>
</evidence>
<sequence length="274" mass="31048">MNSVELVNGAEVKSVALSLDPYWYTRFLLVVQLLCSYMVLLNKKSSSVPVLSLVAKRNGWFNLVHHEEHNKAGSETTAMHLHSECMGRGMQSEMRKETETNENTFLANVEESRTIYSFHVVFLTPSGEPRTERSISPGLGSLRVLGSTDRLSRLLMKAFTPLTSFSCFVMIRESSFSRRTPTMFRSENENKLLNVNCWSFPRNHCFKYFVLLDSFSKVICDVKNQKALNGLPLKFLLPENKRKATSLSSDVNIGFHAATTCIQSTGWKIETLTD</sequence>
<evidence type="ECO:0000313" key="1">
    <source>
        <dbReference type="EMBL" id="KAK6922954.1"/>
    </source>
</evidence>
<dbReference type="Pfam" id="PF00197">
    <property type="entry name" value="Kunitz_legume"/>
    <property type="match status" value="1"/>
</dbReference>